<feature type="non-terminal residue" evidence="7">
    <location>
        <position position="1"/>
    </location>
</feature>
<dbReference type="GO" id="GO:0005737">
    <property type="term" value="C:cytoplasm"/>
    <property type="evidence" value="ECO:0007669"/>
    <property type="project" value="TreeGrafter"/>
</dbReference>
<accession>A0A9W7ACF9</accession>
<evidence type="ECO:0000313" key="8">
    <source>
        <dbReference type="Proteomes" id="UP001165082"/>
    </source>
</evidence>
<gene>
    <name evidence="7" type="ORF">TrRE_jg6554</name>
</gene>
<evidence type="ECO:0000256" key="5">
    <source>
        <dbReference type="SAM" id="MobiDB-lite"/>
    </source>
</evidence>
<comment type="catalytic activity">
    <reaction evidence="1">
        <text>a 1,2-diacyl-sn-glycero-3-phospho-(1D-myo-inositol) + ATP = a 1,2-diacyl-sn-glycero-3-phospho-(1D-myo-inositol 4-phosphate) + ADP + H(+)</text>
        <dbReference type="Rhea" id="RHEA:19877"/>
        <dbReference type="ChEBI" id="CHEBI:15378"/>
        <dbReference type="ChEBI" id="CHEBI:30616"/>
        <dbReference type="ChEBI" id="CHEBI:57880"/>
        <dbReference type="ChEBI" id="CHEBI:58178"/>
        <dbReference type="ChEBI" id="CHEBI:456216"/>
        <dbReference type="EC" id="2.7.1.67"/>
    </reaction>
</comment>
<dbReference type="InterPro" id="IPR036940">
    <property type="entry name" value="PI3/4_kinase_cat_sf"/>
</dbReference>
<dbReference type="FunFam" id="1.10.1070.11:FF:000016">
    <property type="entry name" value="PIK1p Phosphatidylinositol 4-kinase"/>
    <property type="match status" value="1"/>
</dbReference>
<dbReference type="InterPro" id="IPR057754">
    <property type="entry name" value="PI4-kinase_beta/PIK1_cat"/>
</dbReference>
<sequence length="330" mass="37361">HSPKLRTRSDVEEAKNKEKNGRLTPPNSGSNAGSVRPPVVFREGLAEKENRLREESAWGHMPGWRMFPCFIKSNDDLRQEQLASQLIREMANVLSSAKVPVWLYPYQIIATSDRAGIIEAVSDSISIDSLKRNYPGYTSLSNFFVEHFGPVGSDSHAGAKANFVESMAAYSVVCFLLQVKDRHNGNILLTKDGHIVHIDFGFFFLSSPGKGMGFESAPFKLTREAVDMMDGPNSRTFMRFRDLCGRTFMQLRKNAHKIILLVEMLVGGNEDLMCFAGNPDRALAELTERFKLDMNDAAVREYVDTLVDESLENWRTRWYDRYQRCCTGVL</sequence>
<dbReference type="Gene3D" id="1.10.1070.11">
    <property type="entry name" value="Phosphatidylinositol 3-/4-kinase, catalytic domain"/>
    <property type="match status" value="1"/>
</dbReference>
<dbReference type="InterPro" id="IPR011009">
    <property type="entry name" value="Kinase-like_dom_sf"/>
</dbReference>
<feature type="compositionally biased region" description="Basic and acidic residues" evidence="5">
    <location>
        <begin position="7"/>
        <end position="21"/>
    </location>
</feature>
<dbReference type="GO" id="GO:0046854">
    <property type="term" value="P:phosphatidylinositol phosphate biosynthetic process"/>
    <property type="evidence" value="ECO:0007669"/>
    <property type="project" value="InterPro"/>
</dbReference>
<dbReference type="Gene3D" id="3.30.1010.10">
    <property type="entry name" value="Phosphatidylinositol 3-kinase Catalytic Subunit, Chain A, domain 4"/>
    <property type="match status" value="1"/>
</dbReference>
<keyword evidence="4" id="KW-0418">Kinase</keyword>
<feature type="domain" description="PI3K/PI4K catalytic" evidence="6">
    <location>
        <begin position="43"/>
        <end position="315"/>
    </location>
</feature>
<dbReference type="CDD" id="cd05168">
    <property type="entry name" value="PI4Kc_III_beta"/>
    <property type="match status" value="1"/>
</dbReference>
<dbReference type="EC" id="2.7.1.67" evidence="2"/>
<dbReference type="SUPFAM" id="SSF56112">
    <property type="entry name" value="Protein kinase-like (PK-like)"/>
    <property type="match status" value="1"/>
</dbReference>
<comment type="caution">
    <text evidence="7">The sequence shown here is derived from an EMBL/GenBank/DDBJ whole genome shotgun (WGS) entry which is preliminary data.</text>
</comment>
<dbReference type="SMART" id="SM00146">
    <property type="entry name" value="PI3Kc"/>
    <property type="match status" value="1"/>
</dbReference>
<dbReference type="GO" id="GO:0016020">
    <property type="term" value="C:membrane"/>
    <property type="evidence" value="ECO:0007669"/>
    <property type="project" value="TreeGrafter"/>
</dbReference>
<dbReference type="InterPro" id="IPR015433">
    <property type="entry name" value="PI3/4_kinase"/>
</dbReference>
<evidence type="ECO:0000256" key="4">
    <source>
        <dbReference type="ARBA" id="ARBA00022777"/>
    </source>
</evidence>
<reference evidence="7" key="1">
    <citation type="submission" date="2022-07" db="EMBL/GenBank/DDBJ databases">
        <title>Genome analysis of Parmales, a sister group of diatoms, reveals the evolutionary specialization of diatoms from phago-mixotrophs to photoautotrophs.</title>
        <authorList>
            <person name="Ban H."/>
            <person name="Sato S."/>
            <person name="Yoshikawa S."/>
            <person name="Kazumasa Y."/>
            <person name="Nakamura Y."/>
            <person name="Ichinomiya M."/>
            <person name="Saitoh K."/>
            <person name="Sato N."/>
            <person name="Blanc-Mathieu R."/>
            <person name="Endo H."/>
            <person name="Kuwata A."/>
            <person name="Ogata H."/>
        </authorList>
    </citation>
    <scope>NUCLEOTIDE SEQUENCE</scope>
</reference>
<evidence type="ECO:0000256" key="2">
    <source>
        <dbReference type="ARBA" id="ARBA00012169"/>
    </source>
</evidence>
<evidence type="ECO:0000259" key="6">
    <source>
        <dbReference type="PROSITE" id="PS50290"/>
    </source>
</evidence>
<evidence type="ECO:0000256" key="1">
    <source>
        <dbReference type="ARBA" id="ARBA00001686"/>
    </source>
</evidence>
<keyword evidence="8" id="KW-1185">Reference proteome</keyword>
<dbReference type="InterPro" id="IPR018936">
    <property type="entry name" value="PI3/4_kinase_CS"/>
</dbReference>
<evidence type="ECO:0000256" key="3">
    <source>
        <dbReference type="ARBA" id="ARBA00022679"/>
    </source>
</evidence>
<evidence type="ECO:0000313" key="7">
    <source>
        <dbReference type="EMBL" id="GMH69464.1"/>
    </source>
</evidence>
<feature type="region of interest" description="Disordered" evidence="5">
    <location>
        <begin position="1"/>
        <end position="39"/>
    </location>
</feature>
<dbReference type="EMBL" id="BRXZ01004152">
    <property type="protein sequence ID" value="GMH69464.1"/>
    <property type="molecule type" value="Genomic_DNA"/>
</dbReference>
<dbReference type="PANTHER" id="PTHR10048">
    <property type="entry name" value="PHOSPHATIDYLINOSITOL KINASE"/>
    <property type="match status" value="1"/>
</dbReference>
<proteinExistence type="predicted"/>
<name>A0A9W7ACF9_9STRA</name>
<dbReference type="PROSITE" id="PS00915">
    <property type="entry name" value="PI3_4_KINASE_1"/>
    <property type="match status" value="1"/>
</dbReference>
<dbReference type="GO" id="GO:0004430">
    <property type="term" value="F:1-phosphatidylinositol 4-kinase activity"/>
    <property type="evidence" value="ECO:0007669"/>
    <property type="project" value="UniProtKB-EC"/>
</dbReference>
<protein>
    <recommendedName>
        <fullName evidence="2">1-phosphatidylinositol 4-kinase</fullName>
        <ecNumber evidence="2">2.7.1.67</ecNumber>
    </recommendedName>
</protein>
<dbReference type="Pfam" id="PF00454">
    <property type="entry name" value="PI3_PI4_kinase"/>
    <property type="match status" value="1"/>
</dbReference>
<dbReference type="PROSITE" id="PS50290">
    <property type="entry name" value="PI3_4_KINASE_3"/>
    <property type="match status" value="1"/>
</dbReference>
<dbReference type="Proteomes" id="UP001165082">
    <property type="component" value="Unassembled WGS sequence"/>
</dbReference>
<organism evidence="7 8">
    <name type="scientific">Triparma retinervis</name>
    <dbReference type="NCBI Taxonomy" id="2557542"/>
    <lineage>
        <taxon>Eukaryota</taxon>
        <taxon>Sar</taxon>
        <taxon>Stramenopiles</taxon>
        <taxon>Ochrophyta</taxon>
        <taxon>Bolidophyceae</taxon>
        <taxon>Parmales</taxon>
        <taxon>Triparmaceae</taxon>
        <taxon>Triparma</taxon>
    </lineage>
</organism>
<dbReference type="GO" id="GO:0048015">
    <property type="term" value="P:phosphatidylinositol-mediated signaling"/>
    <property type="evidence" value="ECO:0007669"/>
    <property type="project" value="TreeGrafter"/>
</dbReference>
<dbReference type="PANTHER" id="PTHR10048:SF22">
    <property type="entry name" value="PHOSPHATIDYLINOSITOL 4-KINASE BETA"/>
    <property type="match status" value="1"/>
</dbReference>
<dbReference type="AlphaFoldDB" id="A0A9W7ACF9"/>
<dbReference type="InterPro" id="IPR000403">
    <property type="entry name" value="PI3/4_kinase_cat_dom"/>
</dbReference>
<dbReference type="PROSITE" id="PS00916">
    <property type="entry name" value="PI3_4_KINASE_2"/>
    <property type="match status" value="1"/>
</dbReference>
<dbReference type="OrthoDB" id="10264149at2759"/>
<keyword evidence="3" id="KW-0808">Transferase</keyword>